<sequence length="152" mass="17700">MVIEMLMLRLPVELDKRLDEIAKKTQRTKSFLAREAILLSLETLEKKYTIENKELRDMNINLYETLVKSFSTPIDLETESRKSKFRIFSEDGKLFVHNNKDNIRPLSVDEVDNFYKVFKETGSRSPSTYTDVTFNSSYILAAISHLKGQDIL</sequence>
<name>A0A1P8KGV8_ACILW</name>
<organism evidence="1">
    <name type="scientific">Acinetobacter lwoffii</name>
    <dbReference type="NCBI Taxonomy" id="28090"/>
    <lineage>
        <taxon>Bacteria</taxon>
        <taxon>Pseudomonadati</taxon>
        <taxon>Pseudomonadota</taxon>
        <taxon>Gammaproteobacteria</taxon>
        <taxon>Moraxellales</taxon>
        <taxon>Moraxellaceae</taxon>
        <taxon>Acinetobacter</taxon>
    </lineage>
</organism>
<dbReference type="InterPro" id="IPR013321">
    <property type="entry name" value="Arc_rbn_hlx_hlx"/>
</dbReference>
<accession>A0A1P8KGV8</accession>
<dbReference type="InterPro" id="IPR010985">
    <property type="entry name" value="Ribbon_hlx_hlx"/>
</dbReference>
<dbReference type="SUPFAM" id="SSF47598">
    <property type="entry name" value="Ribbon-helix-helix"/>
    <property type="match status" value="1"/>
</dbReference>
<gene>
    <name evidence="1" type="ORF">BAA96_3p0004</name>
</gene>
<dbReference type="EMBL" id="KX426228">
    <property type="protein sequence ID" value="APW48904.1"/>
    <property type="molecule type" value="Genomic_DNA"/>
</dbReference>
<reference evidence="1" key="1">
    <citation type="journal article" date="2016" name="Biomed. Res. Int.">
        <title>Resistance of Permafrost and Modern Acinetobacter lwoffii Strains to Heavy Metals and Arsenic Revealed by Genome Analysis.</title>
        <authorList>
            <person name="Mindlin S."/>
            <person name="Petrenko A."/>
            <person name="Kurakov A."/>
            <person name="Beletsky A."/>
            <person name="Mardanov A."/>
            <person name="Petrova M."/>
        </authorList>
    </citation>
    <scope>NUCLEOTIDE SEQUENCE</scope>
    <source>
        <strain evidence="1">ED23-35</strain>
        <plasmid evidence="1">pALWED1.3</plasmid>
    </source>
</reference>
<evidence type="ECO:0000313" key="1">
    <source>
        <dbReference type="EMBL" id="APW48904.1"/>
    </source>
</evidence>
<keyword evidence="1" id="KW-0614">Plasmid</keyword>
<geneLocation type="plasmid" evidence="1">
    <name>pALWED1.3</name>
</geneLocation>
<protein>
    <submittedName>
        <fullName evidence="1">Putative plasmid replication protein repressor, putative copG</fullName>
    </submittedName>
</protein>
<proteinExistence type="predicted"/>
<dbReference type="CDD" id="cd22233">
    <property type="entry name" value="RHH_CopAso-like"/>
    <property type="match status" value="1"/>
</dbReference>
<dbReference type="GO" id="GO:0006355">
    <property type="term" value="P:regulation of DNA-templated transcription"/>
    <property type="evidence" value="ECO:0007669"/>
    <property type="project" value="InterPro"/>
</dbReference>
<dbReference type="AlphaFoldDB" id="A0A1P8KGV8"/>
<dbReference type="Gene3D" id="1.10.1220.10">
    <property type="entry name" value="Met repressor-like"/>
    <property type="match status" value="1"/>
</dbReference>